<organism evidence="1 2">
    <name type="scientific">Penicillium thymicola</name>
    <dbReference type="NCBI Taxonomy" id="293382"/>
    <lineage>
        <taxon>Eukaryota</taxon>
        <taxon>Fungi</taxon>
        <taxon>Dikarya</taxon>
        <taxon>Ascomycota</taxon>
        <taxon>Pezizomycotina</taxon>
        <taxon>Eurotiomycetes</taxon>
        <taxon>Eurotiomycetidae</taxon>
        <taxon>Eurotiales</taxon>
        <taxon>Aspergillaceae</taxon>
        <taxon>Penicillium</taxon>
    </lineage>
</organism>
<evidence type="ECO:0000313" key="2">
    <source>
        <dbReference type="Proteomes" id="UP001227192"/>
    </source>
</evidence>
<comment type="caution">
    <text evidence="1">The sequence shown here is derived from an EMBL/GenBank/DDBJ whole genome shotgun (WGS) entry which is preliminary data.</text>
</comment>
<proteinExistence type="predicted"/>
<sequence>MIWELHVRSLGSKSNFMQTVLFPIHQHQYIQKVLSDFCVEACQLKSTPMNSKHVLNYRPDEKISDEEAKARYATAIGSLMYLMVGTRPDIAFALGTLSRFTSQPQSHHQDALQRLLRYVKVTQSHRIIYHSGQLIGYTDADFGGFVVTDGALLHVRLCVSARRSTDILVVGK</sequence>
<gene>
    <name evidence="1" type="ORF">VN97_g3260</name>
</gene>
<dbReference type="AlphaFoldDB" id="A0AAI9XAQ1"/>
<reference evidence="1" key="1">
    <citation type="submission" date="2015-06" db="EMBL/GenBank/DDBJ databases">
        <authorList>
            <person name="Nguyen H."/>
        </authorList>
    </citation>
    <scope>NUCLEOTIDE SEQUENCE</scope>
    <source>
        <strain evidence="1">DAOM 180753</strain>
    </source>
</reference>
<name>A0AAI9XAQ1_PENTH</name>
<dbReference type="PANTHER" id="PTHR11439">
    <property type="entry name" value="GAG-POL-RELATED RETROTRANSPOSON"/>
    <property type="match status" value="1"/>
</dbReference>
<reference evidence="1" key="2">
    <citation type="journal article" date="2016" name="Fungal Biol.">
        <title>Ochratoxin A production by Penicillium thymicola.</title>
        <authorList>
            <person name="Nguyen H.D.T."/>
            <person name="McMullin D.R."/>
            <person name="Ponomareva E."/>
            <person name="Riley R."/>
            <person name="Pomraning K.R."/>
            <person name="Baker S.E."/>
            <person name="Seifert K.A."/>
        </authorList>
    </citation>
    <scope>NUCLEOTIDE SEQUENCE</scope>
    <source>
        <strain evidence="1">DAOM 180753</strain>
    </source>
</reference>
<dbReference type="PANTHER" id="PTHR11439:SF483">
    <property type="entry name" value="PEPTIDE SYNTHASE GLIP-LIKE, PUTATIVE (AFU_ORTHOLOGUE AFUA_3G12920)-RELATED"/>
    <property type="match status" value="1"/>
</dbReference>
<dbReference type="EMBL" id="LACB01000068">
    <property type="protein sequence ID" value="KAJ9490032.1"/>
    <property type="molecule type" value="Genomic_DNA"/>
</dbReference>
<accession>A0AAI9XAQ1</accession>
<dbReference type="Proteomes" id="UP001227192">
    <property type="component" value="Unassembled WGS sequence"/>
</dbReference>
<protein>
    <submittedName>
        <fullName evidence="1">Uncharacterized protein</fullName>
    </submittedName>
</protein>
<evidence type="ECO:0000313" key="1">
    <source>
        <dbReference type="EMBL" id="KAJ9490032.1"/>
    </source>
</evidence>
<keyword evidence="2" id="KW-1185">Reference proteome</keyword>